<name>A0A8S5NGM3_9VIRU</name>
<protein>
    <submittedName>
        <fullName evidence="1">Uncharacterized protein</fullName>
    </submittedName>
</protein>
<evidence type="ECO:0000313" key="1">
    <source>
        <dbReference type="EMBL" id="DAD93360.1"/>
    </source>
</evidence>
<proteinExistence type="predicted"/>
<reference evidence="1" key="1">
    <citation type="journal article" date="2021" name="Proc. Natl. Acad. Sci. U.S.A.">
        <title>A Catalog of Tens of Thousands of Viruses from Human Metagenomes Reveals Hidden Associations with Chronic Diseases.</title>
        <authorList>
            <person name="Tisza M.J."/>
            <person name="Buck C.B."/>
        </authorList>
    </citation>
    <scope>NUCLEOTIDE SEQUENCE</scope>
    <source>
        <strain evidence="1">CtdtS1</strain>
    </source>
</reference>
<organism evidence="1">
    <name type="scientific">virus sp. ctdtS1</name>
    <dbReference type="NCBI Taxonomy" id="2826808"/>
    <lineage>
        <taxon>Viruses</taxon>
    </lineage>
</organism>
<sequence>MLYCLQYICNIENDITNIIILKTYNYETLQPIPDHERRS</sequence>
<dbReference type="EMBL" id="BK015158">
    <property type="protein sequence ID" value="DAD93360.1"/>
    <property type="molecule type" value="Genomic_DNA"/>
</dbReference>
<accession>A0A8S5NGM3</accession>